<keyword evidence="1" id="KW-0238">DNA-binding</keyword>
<dbReference type="AlphaFoldDB" id="A0A1G6HN21"/>
<gene>
    <name evidence="4" type="ORF">SAMN04488588_0019</name>
</gene>
<protein>
    <submittedName>
        <fullName evidence="4">PD-(D/E)XK nuclease superfamily protein</fullName>
    </submittedName>
</protein>
<proteinExistence type="predicted"/>
<dbReference type="PROSITE" id="PS51900">
    <property type="entry name" value="CB"/>
    <property type="match status" value="1"/>
</dbReference>
<dbReference type="Gene3D" id="1.10.486.10">
    <property type="entry name" value="PCRA, domain 4"/>
    <property type="match status" value="1"/>
</dbReference>
<reference evidence="4 5" key="1">
    <citation type="submission" date="2016-10" db="EMBL/GenBank/DDBJ databases">
        <authorList>
            <person name="de Groot N.N."/>
        </authorList>
    </citation>
    <scope>NUCLEOTIDE SEQUENCE [LARGE SCALE GENOMIC DNA]</scope>
    <source>
        <strain evidence="4 5">WG14</strain>
    </source>
</reference>
<feature type="domain" description="Core-binding (CB)" evidence="3">
    <location>
        <begin position="453"/>
        <end position="527"/>
    </location>
</feature>
<sequence length="1077" mass="128021">MKNVKVFPLNQHHFEEVANLIIPEYEKDPFNFLFIGPSGFYVKQVADLVAKKLDKTINRDAFRVINQYITELLKNSEPDSVVLERDFLKVYIKKEIEDLIEKEKGDSEFSEYLKIISKSQKSTDYILDIFEKEWEITRLQNTESLKYSENFEEFHNSFDEESNLYKLYKNLQGSLEDILNSKFDGSITTEKNYDPTSVYKWFVEDYNIEKKDKKLIISGFFDLTPLTSNVLNKLFEMFETVDFFVFQKLNDRSFFSLNGVYNYLLDNGFEISTKSEKLKTSFQNKKFRIIKMSDNIDEIQKIAGMIKKHLINNDYKPEEIGIVIPDDSYGSIFSDYFEEIGIPYRFKQDIPLSESQIVNILLQPLKTVVRGYEVEDLLAMIETGFGGDSPLTMEQIESYLRHLNLIYSSGKSSLNARKKEWIEKIEIFEKELKVNLNKSDEKERIEKQIDETEKLKELFLNLFDILKEVLKNRKSFTVSSYRKLLEKWFKNDILKIKRLEDYLDDMYENKMIHSEINALKAFESLLLKTEKSLEKLLKKEKNIKIEKFYKIISELTQIESFRDSENYSNTVEIMNLSDSRFVYKKKKFYTGFTEDSYPMIANNPFLNSITNETGNMMRLAEKGFRRNLIISMIFSDEIIFTNPVATLSGQQILSSPYEKEFINLFNIKPEKMYKNRREIIKQNPDEIFSYNEAILYYILNGIEISDETFKKAKMDIEKLSNYKVNNEWISPKKTSVNNLSHNRTSTYVDCPFKYYLSNVAKISGEKDFSVFAEGNLKHKIMEKLFIKYPDYTQIKEMEIDTEKLKNEIKKIAFEVWDQTVYDEISRYEAVKTVEIEKIAEDLLLSIQNHLEEYIKIRKNMELNYSQVVKTEEVLQEKLDFIKHKGVNFNTRIDRIDLLNGNYEYRLDEFDDMMSGSAYSIIDYKNKYNIQSEQLFLYYMTLKQSQEWKNKLENSSVYLKFVPLSEVKLKVGDKFIKIQDDTVILKKPGNSKEYVNFHISEFYKWMDKLLDYIENSYFVPIAKEPRKIERFIIEMKNKYECRDTGDKYYECDFCEFRNLCTSLEYLDNFKVKPKSFYR</sequence>
<evidence type="ECO:0000256" key="2">
    <source>
        <dbReference type="SAM" id="Coils"/>
    </source>
</evidence>
<name>A0A1G6HN21_9BACT</name>
<dbReference type="EMBL" id="FMYV01000001">
    <property type="protein sequence ID" value="SDB95543.1"/>
    <property type="molecule type" value="Genomic_DNA"/>
</dbReference>
<dbReference type="Gene3D" id="3.40.50.300">
    <property type="entry name" value="P-loop containing nucleotide triphosphate hydrolases"/>
    <property type="match status" value="1"/>
</dbReference>
<dbReference type="Pfam" id="PF12705">
    <property type="entry name" value="PDDEXK_1"/>
    <property type="match status" value="1"/>
</dbReference>
<dbReference type="GO" id="GO:0003677">
    <property type="term" value="F:DNA binding"/>
    <property type="evidence" value="ECO:0007669"/>
    <property type="project" value="UniProtKB-UniRule"/>
</dbReference>
<dbReference type="SUPFAM" id="SSF52540">
    <property type="entry name" value="P-loop containing nucleoside triphosphate hydrolases"/>
    <property type="match status" value="1"/>
</dbReference>
<accession>A0A1G6HN21</accession>
<dbReference type="RefSeq" id="WP_091401638.1">
    <property type="nucleotide sequence ID" value="NZ_FMYV01000001.1"/>
</dbReference>
<keyword evidence="2" id="KW-0175">Coiled coil</keyword>
<evidence type="ECO:0000313" key="4">
    <source>
        <dbReference type="EMBL" id="SDB95543.1"/>
    </source>
</evidence>
<dbReference type="InterPro" id="IPR027417">
    <property type="entry name" value="P-loop_NTPase"/>
</dbReference>
<organism evidence="4 5">
    <name type="scientific">Geotoga petraea</name>
    <dbReference type="NCBI Taxonomy" id="28234"/>
    <lineage>
        <taxon>Bacteria</taxon>
        <taxon>Thermotogati</taxon>
        <taxon>Thermotogota</taxon>
        <taxon>Thermotogae</taxon>
        <taxon>Petrotogales</taxon>
        <taxon>Petrotogaceae</taxon>
        <taxon>Geotoga</taxon>
    </lineage>
</organism>
<evidence type="ECO:0000256" key="1">
    <source>
        <dbReference type="PROSITE-ProRule" id="PRU01248"/>
    </source>
</evidence>
<feature type="coiled-coil region" evidence="2">
    <location>
        <begin position="411"/>
        <end position="462"/>
    </location>
</feature>
<evidence type="ECO:0000313" key="5">
    <source>
        <dbReference type="Proteomes" id="UP000199322"/>
    </source>
</evidence>
<evidence type="ECO:0000259" key="3">
    <source>
        <dbReference type="PROSITE" id="PS51900"/>
    </source>
</evidence>
<dbReference type="InterPro" id="IPR038726">
    <property type="entry name" value="PDDEXK_AddAB-type"/>
</dbReference>
<dbReference type="Proteomes" id="UP000199322">
    <property type="component" value="Unassembled WGS sequence"/>
</dbReference>
<dbReference type="InterPro" id="IPR044068">
    <property type="entry name" value="CB"/>
</dbReference>
<keyword evidence="5" id="KW-1185">Reference proteome</keyword>
<dbReference type="STRING" id="28234.SAMN04488588_0019"/>